<keyword evidence="6" id="KW-1185">Reference proteome</keyword>
<dbReference type="PRINTS" id="PR00598">
    <property type="entry name" value="HTHMARR"/>
</dbReference>
<accession>A0ABS4MCR5</accession>
<dbReference type="SMART" id="SM00347">
    <property type="entry name" value="HTH_MARR"/>
    <property type="match status" value="1"/>
</dbReference>
<dbReference type="GO" id="GO:0003677">
    <property type="term" value="F:DNA binding"/>
    <property type="evidence" value="ECO:0007669"/>
    <property type="project" value="UniProtKB-KW"/>
</dbReference>
<reference evidence="5 6" key="1">
    <citation type="submission" date="2021-03" db="EMBL/GenBank/DDBJ databases">
        <title>Genomic Encyclopedia of Type Strains, Phase IV (KMG-IV): sequencing the most valuable type-strain genomes for metagenomic binning, comparative biology and taxonomic classification.</title>
        <authorList>
            <person name="Goeker M."/>
        </authorList>
    </citation>
    <scope>NUCLEOTIDE SEQUENCE [LARGE SCALE GENOMIC DNA]</scope>
    <source>
        <strain evidence="5 6">DSM 101872</strain>
    </source>
</reference>
<proteinExistence type="predicted"/>
<evidence type="ECO:0000256" key="2">
    <source>
        <dbReference type="ARBA" id="ARBA00023125"/>
    </source>
</evidence>
<gene>
    <name evidence="5" type="ORF">J2Z60_000344</name>
</gene>
<name>A0ABS4MCR5_9LACO</name>
<keyword evidence="1" id="KW-0805">Transcription regulation</keyword>
<dbReference type="InterPro" id="IPR000835">
    <property type="entry name" value="HTH_MarR-typ"/>
</dbReference>
<evidence type="ECO:0000259" key="4">
    <source>
        <dbReference type="PROSITE" id="PS50995"/>
    </source>
</evidence>
<evidence type="ECO:0000256" key="3">
    <source>
        <dbReference type="ARBA" id="ARBA00023163"/>
    </source>
</evidence>
<keyword evidence="2 5" id="KW-0238">DNA-binding</keyword>
<sequence>MKNIKIKPIKMLIKQANVAANNERSRFAKKLGITGTQMSVIDYLSDQDQNTASQHMIEKELDIRRSTTTVLVQGMEKRQLVERIDDPSDKRKKLVQLTPKAAKLVSQIKAYVKSDDQSLRKQFSSEEIAAVEKVLEFIRKEGKNA</sequence>
<evidence type="ECO:0000256" key="1">
    <source>
        <dbReference type="ARBA" id="ARBA00023015"/>
    </source>
</evidence>
<dbReference type="RefSeq" id="WP_245328670.1">
    <property type="nucleotide sequence ID" value="NZ_JAGGLU010000001.1"/>
</dbReference>
<dbReference type="PANTHER" id="PTHR42756:SF1">
    <property type="entry name" value="TRANSCRIPTIONAL REPRESSOR OF EMRAB OPERON"/>
    <property type="match status" value="1"/>
</dbReference>
<dbReference type="SUPFAM" id="SSF46785">
    <property type="entry name" value="Winged helix' DNA-binding domain"/>
    <property type="match status" value="1"/>
</dbReference>
<dbReference type="PANTHER" id="PTHR42756">
    <property type="entry name" value="TRANSCRIPTIONAL REGULATOR, MARR"/>
    <property type="match status" value="1"/>
</dbReference>
<dbReference type="InterPro" id="IPR036388">
    <property type="entry name" value="WH-like_DNA-bd_sf"/>
</dbReference>
<dbReference type="PROSITE" id="PS50995">
    <property type="entry name" value="HTH_MARR_2"/>
    <property type="match status" value="1"/>
</dbReference>
<dbReference type="EMBL" id="JAGGLU010000001">
    <property type="protein sequence ID" value="MBP2057182.1"/>
    <property type="molecule type" value="Genomic_DNA"/>
</dbReference>
<dbReference type="InterPro" id="IPR036390">
    <property type="entry name" value="WH_DNA-bd_sf"/>
</dbReference>
<organism evidence="5 6">
    <name type="scientific">Lactobacillus colini</name>
    <dbReference type="NCBI Taxonomy" id="1819254"/>
    <lineage>
        <taxon>Bacteria</taxon>
        <taxon>Bacillati</taxon>
        <taxon>Bacillota</taxon>
        <taxon>Bacilli</taxon>
        <taxon>Lactobacillales</taxon>
        <taxon>Lactobacillaceae</taxon>
        <taxon>Lactobacillus</taxon>
    </lineage>
</organism>
<keyword evidence="3" id="KW-0804">Transcription</keyword>
<dbReference type="Gene3D" id="1.10.10.10">
    <property type="entry name" value="Winged helix-like DNA-binding domain superfamily/Winged helix DNA-binding domain"/>
    <property type="match status" value="1"/>
</dbReference>
<feature type="domain" description="HTH marR-type" evidence="4">
    <location>
        <begin position="6"/>
        <end position="140"/>
    </location>
</feature>
<dbReference type="Pfam" id="PF12802">
    <property type="entry name" value="MarR_2"/>
    <property type="match status" value="1"/>
</dbReference>
<evidence type="ECO:0000313" key="5">
    <source>
        <dbReference type="EMBL" id="MBP2057182.1"/>
    </source>
</evidence>
<evidence type="ECO:0000313" key="6">
    <source>
        <dbReference type="Proteomes" id="UP001519292"/>
    </source>
</evidence>
<comment type="caution">
    <text evidence="5">The sequence shown here is derived from an EMBL/GenBank/DDBJ whole genome shotgun (WGS) entry which is preliminary data.</text>
</comment>
<dbReference type="Proteomes" id="UP001519292">
    <property type="component" value="Unassembled WGS sequence"/>
</dbReference>
<protein>
    <submittedName>
        <fullName evidence="5">DNA-binding MarR family transcriptional regulator</fullName>
    </submittedName>
</protein>